<dbReference type="AlphaFoldDB" id="A0AA36EE21"/>
<proteinExistence type="predicted"/>
<evidence type="ECO:0000256" key="1">
    <source>
        <dbReference type="SAM" id="MobiDB-lite"/>
    </source>
</evidence>
<dbReference type="Proteomes" id="UP001177003">
    <property type="component" value="Chromosome 6"/>
</dbReference>
<organism evidence="2 3">
    <name type="scientific">Lactuca saligna</name>
    <name type="common">Willowleaf lettuce</name>
    <dbReference type="NCBI Taxonomy" id="75948"/>
    <lineage>
        <taxon>Eukaryota</taxon>
        <taxon>Viridiplantae</taxon>
        <taxon>Streptophyta</taxon>
        <taxon>Embryophyta</taxon>
        <taxon>Tracheophyta</taxon>
        <taxon>Spermatophyta</taxon>
        <taxon>Magnoliopsida</taxon>
        <taxon>eudicotyledons</taxon>
        <taxon>Gunneridae</taxon>
        <taxon>Pentapetalae</taxon>
        <taxon>asterids</taxon>
        <taxon>campanulids</taxon>
        <taxon>Asterales</taxon>
        <taxon>Asteraceae</taxon>
        <taxon>Cichorioideae</taxon>
        <taxon>Cichorieae</taxon>
        <taxon>Lactucinae</taxon>
        <taxon>Lactuca</taxon>
    </lineage>
</organism>
<feature type="compositionally biased region" description="Basic and acidic residues" evidence="1">
    <location>
        <begin position="112"/>
        <end position="121"/>
    </location>
</feature>
<dbReference type="EMBL" id="OX465082">
    <property type="protein sequence ID" value="CAI9290335.1"/>
    <property type="molecule type" value="Genomic_DNA"/>
</dbReference>
<evidence type="ECO:0000313" key="3">
    <source>
        <dbReference type="Proteomes" id="UP001177003"/>
    </source>
</evidence>
<evidence type="ECO:0000313" key="2">
    <source>
        <dbReference type="EMBL" id="CAI9290335.1"/>
    </source>
</evidence>
<sequence length="121" mass="13951">MMLEQLYSNEDNISCGVAAMYRRLCFRSNEFKGDPTRDSIRVNWSSLTPLWPEHHPPLMALCHYVKRRCKRSNSNDAESHIDLNTDSDEISDDIEEISPPRGAAGRKKAKHVEKVDRKAKH</sequence>
<protein>
    <submittedName>
        <fullName evidence="2">Uncharacterized protein</fullName>
    </submittedName>
</protein>
<accession>A0AA36EE21</accession>
<feature type="region of interest" description="Disordered" evidence="1">
    <location>
        <begin position="73"/>
        <end position="121"/>
    </location>
</feature>
<feature type="compositionally biased region" description="Acidic residues" evidence="1">
    <location>
        <begin position="85"/>
        <end position="96"/>
    </location>
</feature>
<reference evidence="2" key="1">
    <citation type="submission" date="2023-04" db="EMBL/GenBank/DDBJ databases">
        <authorList>
            <person name="Vijverberg K."/>
            <person name="Xiong W."/>
            <person name="Schranz E."/>
        </authorList>
    </citation>
    <scope>NUCLEOTIDE SEQUENCE</scope>
</reference>
<gene>
    <name evidence="2" type="ORF">LSALG_LOCUS29535</name>
</gene>
<keyword evidence="3" id="KW-1185">Reference proteome</keyword>
<name>A0AA36EE21_LACSI</name>